<dbReference type="PROSITE" id="PS50222">
    <property type="entry name" value="EF_HAND_2"/>
    <property type="match status" value="1"/>
</dbReference>
<feature type="compositionally biased region" description="Polar residues" evidence="2">
    <location>
        <begin position="91"/>
        <end position="107"/>
    </location>
</feature>
<accession>A0A2G2VDH9</accession>
<dbReference type="InterPro" id="IPR011992">
    <property type="entry name" value="EF-hand-dom_pair"/>
</dbReference>
<feature type="domain" description="EH" evidence="3">
    <location>
        <begin position="258"/>
        <end position="332"/>
    </location>
</feature>
<dbReference type="CDD" id="cd00052">
    <property type="entry name" value="EH"/>
    <property type="match status" value="1"/>
</dbReference>
<evidence type="ECO:0000259" key="3">
    <source>
        <dbReference type="PROSITE" id="PS50031"/>
    </source>
</evidence>
<dbReference type="Pfam" id="PF16880">
    <property type="entry name" value="EHD_N"/>
    <property type="match status" value="1"/>
</dbReference>
<dbReference type="InterPro" id="IPR031692">
    <property type="entry name" value="EHD_N"/>
</dbReference>
<dbReference type="GO" id="GO:0016197">
    <property type="term" value="P:endosomal transport"/>
    <property type="evidence" value="ECO:0007669"/>
    <property type="project" value="TreeGrafter"/>
</dbReference>
<proteinExistence type="predicted"/>
<dbReference type="GO" id="GO:0005509">
    <property type="term" value="F:calcium ion binding"/>
    <property type="evidence" value="ECO:0007669"/>
    <property type="project" value="InterPro"/>
</dbReference>
<protein>
    <submittedName>
        <fullName evidence="5">EH domain-containing protein 2</fullName>
    </submittedName>
</protein>
<evidence type="ECO:0000313" key="6">
    <source>
        <dbReference type="Proteomes" id="UP000224567"/>
    </source>
</evidence>
<dbReference type="Gene3D" id="1.10.268.20">
    <property type="match status" value="1"/>
</dbReference>
<gene>
    <name evidence="5" type="ORF">CQW23_27354</name>
</gene>
<dbReference type="Gene3D" id="1.10.238.10">
    <property type="entry name" value="EF-hand"/>
    <property type="match status" value="1"/>
</dbReference>
<feature type="region of interest" description="Disordered" evidence="2">
    <location>
        <begin position="130"/>
        <end position="159"/>
    </location>
</feature>
<organism evidence="5 6">
    <name type="scientific">Capsicum baccatum</name>
    <name type="common">Peruvian pepper</name>
    <dbReference type="NCBI Taxonomy" id="33114"/>
    <lineage>
        <taxon>Eukaryota</taxon>
        <taxon>Viridiplantae</taxon>
        <taxon>Streptophyta</taxon>
        <taxon>Embryophyta</taxon>
        <taxon>Tracheophyta</taxon>
        <taxon>Spermatophyta</taxon>
        <taxon>Magnoliopsida</taxon>
        <taxon>eudicotyledons</taxon>
        <taxon>Gunneridae</taxon>
        <taxon>Pentapetalae</taxon>
        <taxon>asterids</taxon>
        <taxon>lamiids</taxon>
        <taxon>Solanales</taxon>
        <taxon>Solanaceae</taxon>
        <taxon>Solanoideae</taxon>
        <taxon>Capsiceae</taxon>
        <taxon>Capsicum</taxon>
    </lineage>
</organism>
<dbReference type="Proteomes" id="UP000224567">
    <property type="component" value="Unassembled WGS sequence"/>
</dbReference>
<dbReference type="InterPro" id="IPR008700">
    <property type="entry name" value="TypeIII_avirulence_cleave"/>
</dbReference>
<dbReference type="OrthoDB" id="765662at2759"/>
<dbReference type="PANTHER" id="PTHR11216:SF163">
    <property type="entry name" value="EH DOMAIN-CONTAINING PROTEIN 1-LIKE ISOFORM X1"/>
    <property type="match status" value="1"/>
</dbReference>
<dbReference type="InterPro" id="IPR002048">
    <property type="entry name" value="EF_hand_dom"/>
</dbReference>
<dbReference type="GO" id="GO:0000166">
    <property type="term" value="F:nucleotide binding"/>
    <property type="evidence" value="ECO:0007669"/>
    <property type="project" value="UniProtKB-KW"/>
</dbReference>
<keyword evidence="6" id="KW-1185">Reference proteome</keyword>
<dbReference type="GO" id="GO:0005737">
    <property type="term" value="C:cytoplasm"/>
    <property type="evidence" value="ECO:0007669"/>
    <property type="project" value="TreeGrafter"/>
</dbReference>
<dbReference type="Pfam" id="PF12763">
    <property type="entry name" value="EH"/>
    <property type="match status" value="1"/>
</dbReference>
<dbReference type="STRING" id="33114.A0A2G2VDH9"/>
<evidence type="ECO:0000256" key="1">
    <source>
        <dbReference type="ARBA" id="ARBA00022741"/>
    </source>
</evidence>
<keyword evidence="1" id="KW-0547">Nucleotide-binding</keyword>
<dbReference type="GO" id="GO:0005886">
    <property type="term" value="C:plasma membrane"/>
    <property type="evidence" value="ECO:0007669"/>
    <property type="project" value="TreeGrafter"/>
</dbReference>
<evidence type="ECO:0000259" key="4">
    <source>
        <dbReference type="PROSITE" id="PS50222"/>
    </source>
</evidence>
<reference evidence="6" key="2">
    <citation type="journal article" date="2017" name="J. Anim. Genet.">
        <title>Multiple reference genome sequences of hot pepper reveal the massive evolution of plant disease resistance genes by retroduplication.</title>
        <authorList>
            <person name="Kim S."/>
            <person name="Park J."/>
            <person name="Yeom S.-I."/>
            <person name="Kim Y.-M."/>
            <person name="Seo E."/>
            <person name="Kim K.-T."/>
            <person name="Kim M.-S."/>
            <person name="Lee J.M."/>
            <person name="Cheong K."/>
            <person name="Shin H.-S."/>
            <person name="Kim S.-B."/>
            <person name="Han K."/>
            <person name="Lee J."/>
            <person name="Park M."/>
            <person name="Lee H.-A."/>
            <person name="Lee H.-Y."/>
            <person name="Lee Y."/>
            <person name="Oh S."/>
            <person name="Lee J.H."/>
            <person name="Choi E."/>
            <person name="Choi E."/>
            <person name="Lee S.E."/>
            <person name="Jeon J."/>
            <person name="Kim H."/>
            <person name="Choi G."/>
            <person name="Song H."/>
            <person name="Lee J."/>
            <person name="Lee S.-C."/>
            <person name="Kwon J.-K."/>
            <person name="Lee H.-Y."/>
            <person name="Koo N."/>
            <person name="Hong Y."/>
            <person name="Kim R.W."/>
            <person name="Kang W.-H."/>
            <person name="Huh J.H."/>
            <person name="Kang B.-C."/>
            <person name="Yang T.-J."/>
            <person name="Lee Y.-H."/>
            <person name="Bennetzen J.L."/>
            <person name="Choi D."/>
        </authorList>
    </citation>
    <scope>NUCLEOTIDE SEQUENCE [LARGE SCALE GENOMIC DNA]</scope>
    <source>
        <strain evidence="6">cv. PBC81</strain>
    </source>
</reference>
<dbReference type="PROSITE" id="PS50031">
    <property type="entry name" value="EH"/>
    <property type="match status" value="1"/>
</dbReference>
<feature type="domain" description="EF-hand" evidence="4">
    <location>
        <begin position="294"/>
        <end position="329"/>
    </location>
</feature>
<sequence length="440" mass="48223">MLAMSLLSNGSHVPKFGNWDGENVPYTACFETARKANKGGKMMNPNDPEENPEAFAYSRYDYVSINVSPAKKSAVETPQYHYGHRGKPSAGSGQNKSTGSTSSKLEFFGDSQSISGFPVKQLARRQGTCGVTKNKNDRGNGFVLPSPNRLMKNSRNPSDDLGLTLSKESPGVTGKVIAMCPGGHGFNPWKQPLAEMQVPKFGAWDEKDPKSGEGFTVIFNKVKEEKHAAAAKFPIVQPQSNIPSSHNHKTNAKSKVKKIAPIHIYFSQSVTEMQDGDGRITGNDATKLFSLSNLSRPELKQVWAIADSKRQGFLGFNEFVTAMQLISLAQEGCEINSDLLRRKANMEVLRPPSMEGLDALLSRTNGSLMKNMTGTNGTIQVQPQPSLNLFSRKSRKKIKPSLTAVTSVTDGLKRLYNEKLKPLELTYRFNDFASPTLVSG</sequence>
<name>A0A2G2VDH9_CAPBA</name>
<dbReference type="SUPFAM" id="SSF47473">
    <property type="entry name" value="EF-hand"/>
    <property type="match status" value="1"/>
</dbReference>
<dbReference type="PANTHER" id="PTHR11216">
    <property type="entry name" value="EH DOMAIN"/>
    <property type="match status" value="1"/>
</dbReference>
<dbReference type="GO" id="GO:0006897">
    <property type="term" value="P:endocytosis"/>
    <property type="evidence" value="ECO:0007669"/>
    <property type="project" value="TreeGrafter"/>
</dbReference>
<dbReference type="EMBL" id="MLFT02000012">
    <property type="protein sequence ID" value="PHT31017.1"/>
    <property type="molecule type" value="Genomic_DNA"/>
</dbReference>
<reference evidence="5 6" key="1">
    <citation type="journal article" date="2017" name="Genome Biol.">
        <title>New reference genome sequences of hot pepper reveal the massive evolution of plant disease-resistance genes by retroduplication.</title>
        <authorList>
            <person name="Kim S."/>
            <person name="Park J."/>
            <person name="Yeom S.I."/>
            <person name="Kim Y.M."/>
            <person name="Seo E."/>
            <person name="Kim K.T."/>
            <person name="Kim M.S."/>
            <person name="Lee J.M."/>
            <person name="Cheong K."/>
            <person name="Shin H.S."/>
            <person name="Kim S.B."/>
            <person name="Han K."/>
            <person name="Lee J."/>
            <person name="Park M."/>
            <person name="Lee H.A."/>
            <person name="Lee H.Y."/>
            <person name="Lee Y."/>
            <person name="Oh S."/>
            <person name="Lee J.H."/>
            <person name="Choi E."/>
            <person name="Choi E."/>
            <person name="Lee S.E."/>
            <person name="Jeon J."/>
            <person name="Kim H."/>
            <person name="Choi G."/>
            <person name="Song H."/>
            <person name="Lee J."/>
            <person name="Lee S.C."/>
            <person name="Kwon J.K."/>
            <person name="Lee H.Y."/>
            <person name="Koo N."/>
            <person name="Hong Y."/>
            <person name="Kim R.W."/>
            <person name="Kang W.H."/>
            <person name="Huh J.H."/>
            <person name="Kang B.C."/>
            <person name="Yang T.J."/>
            <person name="Lee Y.H."/>
            <person name="Bennetzen J.L."/>
            <person name="Choi D."/>
        </authorList>
    </citation>
    <scope>NUCLEOTIDE SEQUENCE [LARGE SCALE GENOMIC DNA]</scope>
    <source>
        <strain evidence="6">cv. PBC81</strain>
    </source>
</reference>
<evidence type="ECO:0000313" key="5">
    <source>
        <dbReference type="EMBL" id="PHT31017.1"/>
    </source>
</evidence>
<dbReference type="InterPro" id="IPR000261">
    <property type="entry name" value="EH_dom"/>
</dbReference>
<feature type="region of interest" description="Disordered" evidence="2">
    <location>
        <begin position="76"/>
        <end position="107"/>
    </location>
</feature>
<evidence type="ECO:0000256" key="2">
    <source>
        <dbReference type="SAM" id="MobiDB-lite"/>
    </source>
</evidence>
<dbReference type="AlphaFoldDB" id="A0A2G2VDH9"/>
<dbReference type="SMART" id="SM00027">
    <property type="entry name" value="EH"/>
    <property type="match status" value="1"/>
</dbReference>
<comment type="caution">
    <text evidence="5">The sequence shown here is derived from an EMBL/GenBank/DDBJ whole genome shotgun (WGS) entry which is preliminary data.</text>
</comment>
<dbReference type="Pfam" id="PF05627">
    <property type="entry name" value="AvrRpt-cleavage"/>
    <property type="match status" value="2"/>
</dbReference>